<evidence type="ECO:0000256" key="3">
    <source>
        <dbReference type="ARBA" id="ARBA00022448"/>
    </source>
</evidence>
<dbReference type="AlphaFoldDB" id="A0A167Y888"/>
<dbReference type="InterPro" id="IPR015260">
    <property type="entry name" value="Syntaxin-6/10/61_N"/>
</dbReference>
<comment type="caution">
    <text evidence="13">The sequence shown here is derived from an EMBL/GenBank/DDBJ whole genome shotgun (WGS) entry which is preliminary data.</text>
</comment>
<evidence type="ECO:0000313" key="14">
    <source>
        <dbReference type="Proteomes" id="UP000242877"/>
    </source>
</evidence>
<dbReference type="GO" id="GO:0048193">
    <property type="term" value="P:Golgi vesicle transport"/>
    <property type="evidence" value="ECO:0007669"/>
    <property type="project" value="InterPro"/>
</dbReference>
<keyword evidence="8" id="KW-0175">Coiled coil</keyword>
<evidence type="ECO:0000256" key="4">
    <source>
        <dbReference type="ARBA" id="ARBA00022692"/>
    </source>
</evidence>
<keyword evidence="4" id="KW-0812">Transmembrane</keyword>
<evidence type="ECO:0000256" key="6">
    <source>
        <dbReference type="ARBA" id="ARBA00022989"/>
    </source>
</evidence>
<evidence type="ECO:0000256" key="9">
    <source>
        <dbReference type="ARBA" id="ARBA00023136"/>
    </source>
</evidence>
<evidence type="ECO:0000313" key="13">
    <source>
        <dbReference type="EMBL" id="KZZ90978.1"/>
    </source>
</evidence>
<feature type="domain" description="T-SNARE coiled-coil homology" evidence="12">
    <location>
        <begin position="166"/>
        <end position="228"/>
    </location>
</feature>
<dbReference type="EMBL" id="AZGZ01000015">
    <property type="protein sequence ID" value="KZZ90978.1"/>
    <property type="molecule type" value="Genomic_DNA"/>
</dbReference>
<sequence length="280" mass="31962">MSQPDPFLQVQEDVLTSISSLRSLFSSHNRIRSLAKSASNPELAQSRSELEQTITDLEADLEDLSQSVRVIEHDPYRYGIELDELERRRQFLADTRTEIEDIKRELERQDTQQDEDKRRQGSAAMQGAEIGAGAAGLPSPSHFDDFDDDEQRGDDYYAMMEQERQMEMMAEQDQQLEGVFRTVGNLRAQADDMGRELEEQAVLIENVDSLADRVGGKLKTGARRLQHIIAKNEGKRLYRFELLYSSAHLRTDTTLGATHHTLNMINIDRVTIRTEKSTFG</sequence>
<dbReference type="SUPFAM" id="SSF47661">
    <property type="entry name" value="t-snare proteins"/>
    <property type="match status" value="1"/>
</dbReference>
<keyword evidence="6" id="KW-1133">Transmembrane helix</keyword>
<dbReference type="InterPro" id="IPR000727">
    <property type="entry name" value="T_SNARE_dom"/>
</dbReference>
<dbReference type="FunFam" id="1.20.58.90:FF:000012">
    <property type="entry name" value="SNARE domain protein"/>
    <property type="match status" value="1"/>
</dbReference>
<accession>A0A167Y888</accession>
<dbReference type="CDD" id="cd21442">
    <property type="entry name" value="SNARE_NTD_STX6-like"/>
    <property type="match status" value="1"/>
</dbReference>
<evidence type="ECO:0000256" key="11">
    <source>
        <dbReference type="SAM" id="MobiDB-lite"/>
    </source>
</evidence>
<feature type="region of interest" description="Disordered" evidence="11">
    <location>
        <begin position="103"/>
        <end position="125"/>
    </location>
</feature>
<evidence type="ECO:0000256" key="1">
    <source>
        <dbReference type="ARBA" id="ARBA00004409"/>
    </source>
</evidence>
<organism evidence="13 14">
    <name type="scientific">Ascosphaera apis ARSEF 7405</name>
    <dbReference type="NCBI Taxonomy" id="392613"/>
    <lineage>
        <taxon>Eukaryota</taxon>
        <taxon>Fungi</taxon>
        <taxon>Dikarya</taxon>
        <taxon>Ascomycota</taxon>
        <taxon>Pezizomycotina</taxon>
        <taxon>Eurotiomycetes</taxon>
        <taxon>Eurotiomycetidae</taxon>
        <taxon>Onygenales</taxon>
        <taxon>Ascosphaeraceae</taxon>
        <taxon>Ascosphaera</taxon>
    </lineage>
</organism>
<dbReference type="Pfam" id="PF09177">
    <property type="entry name" value="STX6_10_61_N"/>
    <property type="match status" value="1"/>
</dbReference>
<keyword evidence="9" id="KW-0472">Membrane</keyword>
<dbReference type="FunFam" id="1.20.5.110:FF:000006">
    <property type="entry name" value="Syntaxin 6"/>
    <property type="match status" value="1"/>
</dbReference>
<keyword evidence="3" id="KW-0813">Transport</keyword>
<dbReference type="SMART" id="SM00397">
    <property type="entry name" value="t_SNARE"/>
    <property type="match status" value="1"/>
</dbReference>
<dbReference type="PROSITE" id="PS50192">
    <property type="entry name" value="T_SNARE"/>
    <property type="match status" value="1"/>
</dbReference>
<dbReference type="Gene3D" id="1.20.5.110">
    <property type="match status" value="1"/>
</dbReference>
<dbReference type="GO" id="GO:0015031">
    <property type="term" value="P:protein transport"/>
    <property type="evidence" value="ECO:0007669"/>
    <property type="project" value="UniProtKB-KW"/>
</dbReference>
<evidence type="ECO:0000259" key="12">
    <source>
        <dbReference type="PROSITE" id="PS50192"/>
    </source>
</evidence>
<evidence type="ECO:0000256" key="10">
    <source>
        <dbReference type="ARBA" id="ARBA00073343"/>
    </source>
</evidence>
<keyword evidence="7" id="KW-0333">Golgi apparatus</keyword>
<reference evidence="13 14" key="1">
    <citation type="journal article" date="2016" name="Genome Biol. Evol.">
        <title>Divergent and convergent evolution of fungal pathogenicity.</title>
        <authorList>
            <person name="Shang Y."/>
            <person name="Xiao G."/>
            <person name="Zheng P."/>
            <person name="Cen K."/>
            <person name="Zhan S."/>
            <person name="Wang C."/>
        </authorList>
    </citation>
    <scope>NUCLEOTIDE SEQUENCE [LARGE SCALE GENOMIC DNA]</scope>
    <source>
        <strain evidence="13 14">ARSEF 7405</strain>
    </source>
</reference>
<comment type="subcellular location">
    <subcellularLocation>
        <location evidence="1">Golgi apparatus membrane</location>
        <topology evidence="1">Single-pass type IV membrane protein</topology>
    </subcellularLocation>
</comment>
<evidence type="ECO:0000256" key="8">
    <source>
        <dbReference type="ARBA" id="ARBA00023054"/>
    </source>
</evidence>
<keyword evidence="5" id="KW-0653">Protein transport</keyword>
<dbReference type="GO" id="GO:0000139">
    <property type="term" value="C:Golgi membrane"/>
    <property type="evidence" value="ECO:0007669"/>
    <property type="project" value="UniProtKB-SubCell"/>
</dbReference>
<dbReference type="VEuPathDB" id="FungiDB:AAP_03619"/>
<dbReference type="OrthoDB" id="546861at2759"/>
<keyword evidence="14" id="KW-1185">Reference proteome</keyword>
<feature type="compositionally biased region" description="Basic and acidic residues" evidence="11">
    <location>
        <begin position="103"/>
        <end position="119"/>
    </location>
</feature>
<gene>
    <name evidence="13" type="ORF">AAP_03619</name>
</gene>
<dbReference type="SUPFAM" id="SSF58038">
    <property type="entry name" value="SNARE fusion complex"/>
    <property type="match status" value="1"/>
</dbReference>
<dbReference type="Proteomes" id="UP000242877">
    <property type="component" value="Unassembled WGS sequence"/>
</dbReference>
<dbReference type="CDD" id="cd15851">
    <property type="entry name" value="SNARE_Syntaxin6"/>
    <property type="match status" value="1"/>
</dbReference>
<evidence type="ECO:0000256" key="5">
    <source>
        <dbReference type="ARBA" id="ARBA00022927"/>
    </source>
</evidence>
<evidence type="ECO:0000256" key="7">
    <source>
        <dbReference type="ARBA" id="ARBA00023034"/>
    </source>
</evidence>
<dbReference type="InterPro" id="IPR010989">
    <property type="entry name" value="SNARE"/>
</dbReference>
<dbReference type="Gene3D" id="1.20.58.90">
    <property type="match status" value="1"/>
</dbReference>
<proteinExistence type="inferred from homology"/>
<name>A0A167Y888_9EURO</name>
<evidence type="ECO:0000256" key="2">
    <source>
        <dbReference type="ARBA" id="ARBA00009063"/>
    </source>
</evidence>
<comment type="similarity">
    <text evidence="2">Belongs to the syntaxin family.</text>
</comment>
<protein>
    <recommendedName>
        <fullName evidence="10">t-SNARE affecting a late Golgi compartment protein 1</fullName>
    </recommendedName>
</protein>